<dbReference type="InterPro" id="IPR014710">
    <property type="entry name" value="RmlC-like_jellyroll"/>
</dbReference>
<dbReference type="HOGENOM" id="CLU_2156703_0_0_0"/>
<reference evidence="1" key="1">
    <citation type="submission" date="2006-10" db="EMBL/GenBank/DDBJ databases">
        <title>Complete sequence of Solibacter usitatus Ellin6076.</title>
        <authorList>
            <consortium name="US DOE Joint Genome Institute"/>
            <person name="Copeland A."/>
            <person name="Lucas S."/>
            <person name="Lapidus A."/>
            <person name="Barry K."/>
            <person name="Detter J.C."/>
            <person name="Glavina del Rio T."/>
            <person name="Hammon N."/>
            <person name="Israni S."/>
            <person name="Dalin E."/>
            <person name="Tice H."/>
            <person name="Pitluck S."/>
            <person name="Thompson L.S."/>
            <person name="Brettin T."/>
            <person name="Bruce D."/>
            <person name="Han C."/>
            <person name="Tapia R."/>
            <person name="Gilna P."/>
            <person name="Schmutz J."/>
            <person name="Larimer F."/>
            <person name="Land M."/>
            <person name="Hauser L."/>
            <person name="Kyrpides N."/>
            <person name="Mikhailova N."/>
            <person name="Janssen P.H."/>
            <person name="Kuske C.R."/>
            <person name="Richardson P."/>
        </authorList>
    </citation>
    <scope>NUCLEOTIDE SEQUENCE</scope>
    <source>
        <strain evidence="1">Ellin6076</strain>
    </source>
</reference>
<dbReference type="AlphaFoldDB" id="Q01TS4"/>
<proteinExistence type="predicted"/>
<dbReference type="InParanoid" id="Q01TS4"/>
<name>Q01TS4_SOLUE</name>
<organism evidence="1">
    <name type="scientific">Solibacter usitatus (strain Ellin6076)</name>
    <dbReference type="NCBI Taxonomy" id="234267"/>
    <lineage>
        <taxon>Bacteria</taxon>
        <taxon>Pseudomonadati</taxon>
        <taxon>Acidobacteriota</taxon>
        <taxon>Terriglobia</taxon>
        <taxon>Bryobacterales</taxon>
        <taxon>Solibacteraceae</taxon>
        <taxon>Candidatus Solibacter</taxon>
    </lineage>
</organism>
<accession>Q01TS4</accession>
<protein>
    <recommendedName>
        <fullName evidence="2">Cupin 2, conserved barrel domain protein</fullName>
    </recommendedName>
</protein>
<dbReference type="KEGG" id="sus:Acid_6006"/>
<evidence type="ECO:0000313" key="1">
    <source>
        <dbReference type="EMBL" id="ABJ86946.1"/>
    </source>
</evidence>
<dbReference type="Gene3D" id="2.60.120.10">
    <property type="entry name" value="Jelly Rolls"/>
    <property type="match status" value="1"/>
</dbReference>
<gene>
    <name evidence="1" type="ordered locus">Acid_6006</name>
</gene>
<sequence length="111" mass="12906">MTDWSNKMIEETIHRRGTTVVRRPVLAPGEAMRWHRDPYHRVSVIFKGDVLAIEYRDVLPRKHISVTPRQVDWDEPSDRIHRAVNVGDGPYEEITVFFLAHPDDVPQPDAP</sequence>
<evidence type="ECO:0008006" key="2">
    <source>
        <dbReference type="Google" id="ProtNLM"/>
    </source>
</evidence>
<dbReference type="EMBL" id="CP000473">
    <property type="protein sequence ID" value="ABJ86946.1"/>
    <property type="molecule type" value="Genomic_DNA"/>
</dbReference>